<dbReference type="Gene3D" id="3.60.130.30">
    <property type="match status" value="1"/>
</dbReference>
<keyword evidence="2" id="KW-1185">Reference proteome</keyword>
<evidence type="ECO:0000313" key="1">
    <source>
        <dbReference type="EMBL" id="KIP01465.1"/>
    </source>
</evidence>
<dbReference type="EMBL" id="KN840786">
    <property type="protein sequence ID" value="KIP01465.1"/>
    <property type="molecule type" value="Genomic_DNA"/>
</dbReference>
<dbReference type="Proteomes" id="UP000053257">
    <property type="component" value="Unassembled WGS sequence"/>
</dbReference>
<protein>
    <recommendedName>
        <fullName evidence="3">Prolyl 4-hydroxylase alpha subunit Fe(2+) 2OG dioxygenase domain-containing protein</fullName>
    </recommendedName>
</protein>
<evidence type="ECO:0008006" key="3">
    <source>
        <dbReference type="Google" id="ProtNLM"/>
    </source>
</evidence>
<dbReference type="OrthoDB" id="2797114at2759"/>
<sequence>KHALTGTSTPMVLTSKNNKIFAALPGRPVSDPTWDATTEGAFAAMRCAERKLRFSHKRDRRGPFKTIASGVSYGGGQKASQPGNLKLSKQNQEILDELYNNPHMKRLILWGNAMIASYFPLIYKEYVDNMEKLHEQQPYLRHIRPDTVFPAASANFGSVVCQEHADFGNKANGICPIWCGGSFDHRKGGHLVLRQLKLVIQFPPGSLICIPSATLRHGNTPIAKGETRVSFTQYAAGGLFRWVRYGFQTWEALKTKHSARAKEEE</sequence>
<evidence type="ECO:0000313" key="2">
    <source>
        <dbReference type="Proteomes" id="UP000053257"/>
    </source>
</evidence>
<feature type="non-terminal residue" evidence="1">
    <location>
        <position position="265"/>
    </location>
</feature>
<reference evidence="1 2" key="1">
    <citation type="journal article" date="2014" name="PLoS Genet.">
        <title>Analysis of the Phlebiopsis gigantea genome, transcriptome and secretome provides insight into its pioneer colonization strategies of wood.</title>
        <authorList>
            <person name="Hori C."/>
            <person name="Ishida T."/>
            <person name="Igarashi K."/>
            <person name="Samejima M."/>
            <person name="Suzuki H."/>
            <person name="Master E."/>
            <person name="Ferreira P."/>
            <person name="Ruiz-Duenas F.J."/>
            <person name="Held B."/>
            <person name="Canessa P."/>
            <person name="Larrondo L.F."/>
            <person name="Schmoll M."/>
            <person name="Druzhinina I.S."/>
            <person name="Kubicek C.P."/>
            <person name="Gaskell J.A."/>
            <person name="Kersten P."/>
            <person name="St John F."/>
            <person name="Glasner J."/>
            <person name="Sabat G."/>
            <person name="Splinter BonDurant S."/>
            <person name="Syed K."/>
            <person name="Yadav J."/>
            <person name="Mgbeahuruike A.C."/>
            <person name="Kovalchuk A."/>
            <person name="Asiegbu F.O."/>
            <person name="Lackner G."/>
            <person name="Hoffmeister D."/>
            <person name="Rencoret J."/>
            <person name="Gutierrez A."/>
            <person name="Sun H."/>
            <person name="Lindquist E."/>
            <person name="Barry K."/>
            <person name="Riley R."/>
            <person name="Grigoriev I.V."/>
            <person name="Henrissat B."/>
            <person name="Kues U."/>
            <person name="Berka R.M."/>
            <person name="Martinez A.T."/>
            <person name="Covert S.F."/>
            <person name="Blanchette R.A."/>
            <person name="Cullen D."/>
        </authorList>
    </citation>
    <scope>NUCLEOTIDE SEQUENCE [LARGE SCALE GENOMIC DNA]</scope>
    <source>
        <strain evidence="1 2">11061_1 CR5-6</strain>
    </source>
</reference>
<feature type="non-terminal residue" evidence="1">
    <location>
        <position position="1"/>
    </location>
</feature>
<dbReference type="HOGENOM" id="CLU_031314_2_0_1"/>
<proteinExistence type="predicted"/>
<dbReference type="AlphaFoldDB" id="A0A0C3S1R1"/>
<dbReference type="STRING" id="745531.A0A0C3S1R1"/>
<accession>A0A0C3S1R1</accession>
<organism evidence="1 2">
    <name type="scientific">Phlebiopsis gigantea (strain 11061_1 CR5-6)</name>
    <name type="common">White-rot fungus</name>
    <name type="synonym">Peniophora gigantea</name>
    <dbReference type="NCBI Taxonomy" id="745531"/>
    <lineage>
        <taxon>Eukaryota</taxon>
        <taxon>Fungi</taxon>
        <taxon>Dikarya</taxon>
        <taxon>Basidiomycota</taxon>
        <taxon>Agaricomycotina</taxon>
        <taxon>Agaricomycetes</taxon>
        <taxon>Polyporales</taxon>
        <taxon>Phanerochaetaceae</taxon>
        <taxon>Phlebiopsis</taxon>
    </lineage>
</organism>
<name>A0A0C3S1R1_PHLG1</name>
<gene>
    <name evidence="1" type="ORF">PHLGIDRAFT_39798</name>
</gene>